<evidence type="ECO:0000313" key="5">
    <source>
        <dbReference type="Proteomes" id="UP000319578"/>
    </source>
</evidence>
<dbReference type="InterPro" id="IPR026055">
    <property type="entry name" value="FAR"/>
</dbReference>
<reference evidence="2 5" key="3">
    <citation type="submission" date="2019-06" db="EMBL/GenBank/DDBJ databases">
        <title>Whole genome shotgun sequence of Brevibacillus reuszeri NBRC 15719.</title>
        <authorList>
            <person name="Hosoyama A."/>
            <person name="Uohara A."/>
            <person name="Ohji S."/>
            <person name="Ichikawa N."/>
        </authorList>
    </citation>
    <scope>NUCLEOTIDE SEQUENCE [LARGE SCALE GENOMIC DNA]</scope>
    <source>
        <strain evidence="2 5">NBRC 15719</strain>
    </source>
</reference>
<evidence type="ECO:0000313" key="2">
    <source>
        <dbReference type="EMBL" id="GED71971.1"/>
    </source>
</evidence>
<dbReference type="Proteomes" id="UP000319578">
    <property type="component" value="Unassembled WGS sequence"/>
</dbReference>
<evidence type="ECO:0000313" key="4">
    <source>
        <dbReference type="Proteomes" id="UP000036834"/>
    </source>
</evidence>
<sequence length="353" mass="39645">MNILITGATGFLGKKLSQDLVNEGHTLFLLARNEQKASQLLQSFADKDKTNVHIVMGDISQTGLGLAKQDLQHVQHKIDAVYHLAAYLSFDPAHKSQTFTVNVDGTKNTLLFAEAIGAKRFIYVSTAYTVGKEVAGKEELYSPERSFVNHYEESKCLAEHLVFSHSEKIEVVIVRPSIIIGDSRTGEADTNFGLYGLLKGLCVLKRRASRTPGWEKQTYRMRLDVDVQTNLVPVDYVTSVLVAALTHARHKEIYHATNPAPPTQELVIECIKEVLDFPNLQTIPYESTESFSDEESVFQSSMSIFKEYCTRTIHFPSDNTKELLHKANRSELIMNKALLISIIRGYQKQPVLT</sequence>
<dbReference type="PATRIC" id="fig|54915.3.peg.92"/>
<dbReference type="STRING" id="54915.ADS79_00415"/>
<dbReference type="PANTHER" id="PTHR11011">
    <property type="entry name" value="MALE STERILITY PROTEIN 2-RELATED"/>
    <property type="match status" value="1"/>
</dbReference>
<dbReference type="GO" id="GO:0035336">
    <property type="term" value="P:long-chain fatty-acyl-CoA metabolic process"/>
    <property type="evidence" value="ECO:0007669"/>
    <property type="project" value="TreeGrafter"/>
</dbReference>
<evidence type="ECO:0000259" key="1">
    <source>
        <dbReference type="Pfam" id="PF07993"/>
    </source>
</evidence>
<dbReference type="SUPFAM" id="SSF51735">
    <property type="entry name" value="NAD(P)-binding Rossmann-fold domains"/>
    <property type="match status" value="1"/>
</dbReference>
<dbReference type="OrthoDB" id="9779902at2"/>
<keyword evidence="5" id="KW-1185">Reference proteome</keyword>
<organism evidence="3 4">
    <name type="scientific">Brevibacillus reuszeri</name>
    <dbReference type="NCBI Taxonomy" id="54915"/>
    <lineage>
        <taxon>Bacteria</taxon>
        <taxon>Bacillati</taxon>
        <taxon>Bacillota</taxon>
        <taxon>Bacilli</taxon>
        <taxon>Bacillales</taxon>
        <taxon>Paenibacillaceae</taxon>
        <taxon>Brevibacillus</taxon>
    </lineage>
</organism>
<evidence type="ECO:0000313" key="3">
    <source>
        <dbReference type="EMBL" id="KNB74823.1"/>
    </source>
</evidence>
<dbReference type="InterPro" id="IPR036291">
    <property type="entry name" value="NAD(P)-bd_dom_sf"/>
</dbReference>
<dbReference type="Pfam" id="PF07993">
    <property type="entry name" value="NAD_binding_4"/>
    <property type="match status" value="1"/>
</dbReference>
<dbReference type="GO" id="GO:0080019">
    <property type="term" value="F:alcohol-forming very long-chain fatty acyl-CoA reductase activity"/>
    <property type="evidence" value="ECO:0007669"/>
    <property type="project" value="InterPro"/>
</dbReference>
<gene>
    <name evidence="3" type="ORF">ADS79_00415</name>
    <name evidence="2" type="ORF">BRE01_56730</name>
</gene>
<dbReference type="AlphaFoldDB" id="A0A0K9Z1H3"/>
<feature type="domain" description="Thioester reductase (TE)" evidence="1">
    <location>
        <begin position="5"/>
        <end position="239"/>
    </location>
</feature>
<accession>A0A0K9Z1H3</accession>
<name>A0A0K9Z1H3_9BACL</name>
<reference evidence="3" key="2">
    <citation type="submission" date="2015-07" db="EMBL/GenBank/DDBJ databases">
        <title>MeaNS - Measles Nucleotide Surveillance Program.</title>
        <authorList>
            <person name="Tran T."/>
            <person name="Druce J."/>
        </authorList>
    </citation>
    <scope>NUCLEOTIDE SEQUENCE</scope>
    <source>
        <strain evidence="3">DSM 9887</strain>
    </source>
</reference>
<dbReference type="PANTHER" id="PTHR11011:SF45">
    <property type="entry name" value="FATTY ACYL-COA REDUCTASE CG8306-RELATED"/>
    <property type="match status" value="1"/>
</dbReference>
<reference evidence="4" key="1">
    <citation type="submission" date="2015-07" db="EMBL/GenBank/DDBJ databases">
        <title>Genome sequencing project for genomic taxonomy and phylogenomics of Bacillus-like bacteria.</title>
        <authorList>
            <person name="Liu B."/>
            <person name="Wang J."/>
            <person name="Zhu Y."/>
            <person name="Liu G."/>
            <person name="Chen Q."/>
            <person name="Chen Z."/>
            <person name="Lan J."/>
            <person name="Che J."/>
            <person name="Ge C."/>
            <person name="Shi H."/>
            <person name="Pan Z."/>
            <person name="Liu X."/>
        </authorList>
    </citation>
    <scope>NUCLEOTIDE SEQUENCE [LARGE SCALE GENOMIC DNA]</scope>
    <source>
        <strain evidence="4">DSM 9887</strain>
    </source>
</reference>
<dbReference type="RefSeq" id="WP_049736447.1">
    <property type="nucleotide sequence ID" value="NZ_BJON01000024.1"/>
</dbReference>
<dbReference type="Proteomes" id="UP000036834">
    <property type="component" value="Unassembled WGS sequence"/>
</dbReference>
<comment type="caution">
    <text evidence="3">The sequence shown here is derived from an EMBL/GenBank/DDBJ whole genome shotgun (WGS) entry which is preliminary data.</text>
</comment>
<dbReference type="Gene3D" id="3.40.50.720">
    <property type="entry name" value="NAD(P)-binding Rossmann-like Domain"/>
    <property type="match status" value="1"/>
</dbReference>
<dbReference type="EMBL" id="LGIQ01000001">
    <property type="protein sequence ID" value="KNB74823.1"/>
    <property type="molecule type" value="Genomic_DNA"/>
</dbReference>
<dbReference type="EMBL" id="BJON01000024">
    <property type="protein sequence ID" value="GED71971.1"/>
    <property type="molecule type" value="Genomic_DNA"/>
</dbReference>
<dbReference type="InterPro" id="IPR013120">
    <property type="entry name" value="FAR_NAD-bd"/>
</dbReference>
<proteinExistence type="predicted"/>
<protein>
    <submittedName>
        <fullName evidence="3">Short-chain dehydrogenase</fullName>
    </submittedName>
</protein>